<proteinExistence type="predicted"/>
<accession>A0A225E9J7</accession>
<comment type="caution">
    <text evidence="1">The sequence shown here is derived from an EMBL/GenBank/DDBJ whole genome shotgun (WGS) entry which is preliminary data.</text>
</comment>
<dbReference type="AlphaFoldDB" id="A0A225E9J7"/>
<keyword evidence="2" id="KW-1185">Reference proteome</keyword>
<dbReference type="RefSeq" id="WP_088252873.1">
    <property type="nucleotide sequence ID" value="NZ_NIDE01000002.1"/>
</dbReference>
<organism evidence="1 2">
    <name type="scientific">Fimbriiglobus ruber</name>
    <dbReference type="NCBI Taxonomy" id="1908690"/>
    <lineage>
        <taxon>Bacteria</taxon>
        <taxon>Pseudomonadati</taxon>
        <taxon>Planctomycetota</taxon>
        <taxon>Planctomycetia</taxon>
        <taxon>Gemmatales</taxon>
        <taxon>Gemmataceae</taxon>
        <taxon>Fimbriiglobus</taxon>
    </lineage>
</organism>
<name>A0A225E9J7_9BACT</name>
<dbReference type="Proteomes" id="UP000214646">
    <property type="component" value="Unassembled WGS sequence"/>
</dbReference>
<gene>
    <name evidence="1" type="ORF">FRUB_01428</name>
</gene>
<protein>
    <submittedName>
        <fullName evidence="1">Uncharacterized protein</fullName>
    </submittedName>
</protein>
<evidence type="ECO:0000313" key="2">
    <source>
        <dbReference type="Proteomes" id="UP000214646"/>
    </source>
</evidence>
<reference evidence="2" key="1">
    <citation type="submission" date="2017-06" db="EMBL/GenBank/DDBJ databases">
        <title>Genome analysis of Fimbriiglobus ruber SP5, the first member of the order Planctomycetales with confirmed chitinolytic capability.</title>
        <authorList>
            <person name="Ravin N.V."/>
            <person name="Rakitin A.L."/>
            <person name="Ivanova A.A."/>
            <person name="Beletsky A.V."/>
            <person name="Kulichevskaya I.S."/>
            <person name="Mardanov A.V."/>
            <person name="Dedysh S.N."/>
        </authorList>
    </citation>
    <scope>NUCLEOTIDE SEQUENCE [LARGE SCALE GENOMIC DNA]</scope>
    <source>
        <strain evidence="2">SP5</strain>
    </source>
</reference>
<sequence length="122" mass="13257">MFEALLLLVATATSFGQLYRAEPDNRVPILPIGCVPWSAGGWVPPPGPPSAKYIQASLAAAGRRPGDVIAGHQLDREEVGAPRFFRGVGRAQVWRLTYRCEVNGPDGPYVVYTDRTALIRVP</sequence>
<evidence type="ECO:0000313" key="1">
    <source>
        <dbReference type="EMBL" id="OWK45097.1"/>
    </source>
</evidence>
<dbReference type="EMBL" id="NIDE01000002">
    <property type="protein sequence ID" value="OWK45097.1"/>
    <property type="molecule type" value="Genomic_DNA"/>
</dbReference>